<dbReference type="AlphaFoldDB" id="A0A7X3GZJ3"/>
<proteinExistence type="predicted"/>
<accession>A0A7X3GZJ3</accession>
<dbReference type="PANTHER" id="PTHR34387:SF2">
    <property type="entry name" value="SLR1258 PROTEIN"/>
    <property type="match status" value="1"/>
</dbReference>
<dbReference type="Gene3D" id="3.30.70.2970">
    <property type="entry name" value="Protein of unknown function (DUF541), domain 2"/>
    <property type="match status" value="1"/>
</dbReference>
<dbReference type="Proteomes" id="UP000437638">
    <property type="component" value="Unassembled WGS sequence"/>
</dbReference>
<name>A0A7X3GZJ3_9GAMM</name>
<evidence type="ECO:0000313" key="2">
    <source>
        <dbReference type="EMBL" id="MWJ27752.1"/>
    </source>
</evidence>
<sequence length="278" mass="30281">MLPLDHAKTLRHPFLATLLGTLVVLMSAPSASASASHPPPSINIQAQASMDVEPDKATLKARLWEHTPAVAQRDSQTQDSDALAEARQRLEQRASELIGHMEEIGLARDAINAGSLNIRPEHVNGPSQSNERETLVRTRLERPIEVALNDLERLEDILDALVDAGVNSLDGVQFDLKDREAATDEALVKALEKARHKAQLMADTLNITLGEITQVQETQSPVFAPRMMSIRADSMESSGTQAEYHPGIIRIDAGVNVQWAITEKAARPHPGKDAAAQE</sequence>
<keyword evidence="3" id="KW-1185">Reference proteome</keyword>
<reference evidence="2 3" key="1">
    <citation type="submission" date="2019-12" db="EMBL/GenBank/DDBJ databases">
        <title>Halomonas rutogse sp. nov. isolated from two lakes on Tibetan Plateau.</title>
        <authorList>
            <person name="Gao P."/>
        </authorList>
    </citation>
    <scope>NUCLEOTIDE SEQUENCE [LARGE SCALE GENOMIC DNA]</scope>
    <source>
        <strain evidence="2 3">ZH2S</strain>
    </source>
</reference>
<keyword evidence="1" id="KW-0732">Signal</keyword>
<dbReference type="RefSeq" id="WP_160417945.1">
    <property type="nucleotide sequence ID" value="NZ_WTKP01000003.1"/>
</dbReference>
<dbReference type="Pfam" id="PF04402">
    <property type="entry name" value="SIMPL"/>
    <property type="match status" value="1"/>
</dbReference>
<dbReference type="EMBL" id="WTKP01000003">
    <property type="protein sequence ID" value="MWJ27752.1"/>
    <property type="molecule type" value="Genomic_DNA"/>
</dbReference>
<feature type="chain" id="PRO_5031457027" evidence="1">
    <location>
        <begin position="34"/>
        <end position="278"/>
    </location>
</feature>
<evidence type="ECO:0000313" key="3">
    <source>
        <dbReference type="Proteomes" id="UP000437638"/>
    </source>
</evidence>
<dbReference type="Gene3D" id="3.30.110.170">
    <property type="entry name" value="Protein of unknown function (DUF541), domain 1"/>
    <property type="match status" value="1"/>
</dbReference>
<dbReference type="PANTHER" id="PTHR34387">
    <property type="entry name" value="SLR1258 PROTEIN"/>
    <property type="match status" value="1"/>
</dbReference>
<dbReference type="GO" id="GO:0006974">
    <property type="term" value="P:DNA damage response"/>
    <property type="evidence" value="ECO:0007669"/>
    <property type="project" value="TreeGrafter"/>
</dbReference>
<dbReference type="InterPro" id="IPR052022">
    <property type="entry name" value="26kDa_periplasmic_antigen"/>
</dbReference>
<protein>
    <submittedName>
        <fullName evidence="2">DUF541 domain-containing protein</fullName>
    </submittedName>
</protein>
<gene>
    <name evidence="2" type="ORF">GPM19_05935</name>
</gene>
<evidence type="ECO:0000256" key="1">
    <source>
        <dbReference type="SAM" id="SignalP"/>
    </source>
</evidence>
<organism evidence="2 3">
    <name type="scientific">Vreelandella zhuhanensis</name>
    <dbReference type="NCBI Taxonomy" id="2684210"/>
    <lineage>
        <taxon>Bacteria</taxon>
        <taxon>Pseudomonadati</taxon>
        <taxon>Pseudomonadota</taxon>
        <taxon>Gammaproteobacteria</taxon>
        <taxon>Oceanospirillales</taxon>
        <taxon>Halomonadaceae</taxon>
        <taxon>Vreelandella</taxon>
    </lineage>
</organism>
<feature type="signal peptide" evidence="1">
    <location>
        <begin position="1"/>
        <end position="33"/>
    </location>
</feature>
<dbReference type="InterPro" id="IPR007497">
    <property type="entry name" value="SIMPL/DUF541"/>
</dbReference>
<comment type="caution">
    <text evidence="2">The sequence shown here is derived from an EMBL/GenBank/DDBJ whole genome shotgun (WGS) entry which is preliminary data.</text>
</comment>